<sequence length="330" mass="38898">MLTHWTYLKGIASSKIISVKHIVTIQELFGMVNFKRSPSDRRNHLQSLYVWFQNCLLLIFTLGQSFSVITRAPRYYPEVVQTFLENFIMFIFLYVVYNLNTNHKQFYSLCKIPDKFSKADEGIVQKYNLRNNQYCVGIFVVMFGALLGSVCETILPISSGELDIRRHVYRTKHPERRHPSVIRIPFIDESESWAYGIIYLLELYCLTYFTVCLSTMICLSPMAMIQLKGQYEILCKYIGMIGQEHKNSMGQTIFYHNIETHEYTIEIETPKNQTRKQNKSELAREKMKRQKIYETYYLRQVIRFHHNLLAFQDKVNIRNILSEAGDTIPS</sequence>
<feature type="transmembrane region" description="Helical" evidence="1">
    <location>
        <begin position="48"/>
        <end position="67"/>
    </location>
</feature>
<keyword evidence="1" id="KW-0472">Membrane</keyword>
<feature type="transmembrane region" description="Helical" evidence="1">
    <location>
        <begin position="193"/>
        <end position="219"/>
    </location>
</feature>
<keyword evidence="1" id="KW-0812">Transmembrane</keyword>
<dbReference type="EMBL" id="HBUF01608060">
    <property type="protein sequence ID" value="CAG6778053.1"/>
    <property type="molecule type" value="Transcribed_RNA"/>
</dbReference>
<organism evidence="2">
    <name type="scientific">Cacopsylla melanoneura</name>
    <dbReference type="NCBI Taxonomy" id="428564"/>
    <lineage>
        <taxon>Eukaryota</taxon>
        <taxon>Metazoa</taxon>
        <taxon>Ecdysozoa</taxon>
        <taxon>Arthropoda</taxon>
        <taxon>Hexapoda</taxon>
        <taxon>Insecta</taxon>
        <taxon>Pterygota</taxon>
        <taxon>Neoptera</taxon>
        <taxon>Paraneoptera</taxon>
        <taxon>Hemiptera</taxon>
        <taxon>Sternorrhyncha</taxon>
        <taxon>Psylloidea</taxon>
        <taxon>Psyllidae</taxon>
        <taxon>Psyllinae</taxon>
        <taxon>Cacopsylla</taxon>
    </lineage>
</organism>
<feature type="transmembrane region" description="Helical" evidence="1">
    <location>
        <begin position="134"/>
        <end position="157"/>
    </location>
</feature>
<proteinExistence type="predicted"/>
<dbReference type="EMBL" id="HBUF01608061">
    <property type="protein sequence ID" value="CAG6778054.1"/>
    <property type="molecule type" value="Transcribed_RNA"/>
</dbReference>
<feature type="transmembrane region" description="Helical" evidence="1">
    <location>
        <begin position="79"/>
        <end position="97"/>
    </location>
</feature>
<name>A0A8D9B3T3_9HEMI</name>
<reference evidence="2" key="1">
    <citation type="submission" date="2021-05" db="EMBL/GenBank/DDBJ databases">
        <authorList>
            <person name="Alioto T."/>
            <person name="Alioto T."/>
            <person name="Gomez Garrido J."/>
        </authorList>
    </citation>
    <scope>NUCLEOTIDE SEQUENCE</scope>
</reference>
<keyword evidence="1" id="KW-1133">Transmembrane helix</keyword>
<evidence type="ECO:0000256" key="1">
    <source>
        <dbReference type="SAM" id="Phobius"/>
    </source>
</evidence>
<dbReference type="AlphaFoldDB" id="A0A8D9B3T3"/>
<protein>
    <submittedName>
        <fullName evidence="2">Uncharacterized protein</fullName>
    </submittedName>
</protein>
<evidence type="ECO:0000313" key="2">
    <source>
        <dbReference type="EMBL" id="CAG6778054.1"/>
    </source>
</evidence>
<accession>A0A8D9B3T3</accession>